<dbReference type="EMBL" id="CP006867">
    <property type="protein sequence ID" value="ALU12202.1"/>
    <property type="molecule type" value="Genomic_DNA"/>
</dbReference>
<dbReference type="STRING" id="940295.EYM_01330"/>
<organism evidence="3 4">
    <name type="scientific">Ignicoccus islandicus DSM 13165</name>
    <dbReference type="NCBI Taxonomy" id="940295"/>
    <lineage>
        <taxon>Archaea</taxon>
        <taxon>Thermoproteota</taxon>
        <taxon>Thermoprotei</taxon>
        <taxon>Desulfurococcales</taxon>
        <taxon>Desulfurococcaceae</taxon>
        <taxon>Ignicoccus</taxon>
    </lineage>
</organism>
<reference evidence="3 4" key="1">
    <citation type="submission" date="2013-11" db="EMBL/GenBank/DDBJ databases">
        <title>Comparative genomics of Ignicoccus.</title>
        <authorList>
            <person name="Podar M."/>
        </authorList>
    </citation>
    <scope>NUCLEOTIDE SEQUENCE [LARGE SCALE GENOMIC DNA]</scope>
    <source>
        <strain evidence="3 4">DSM 13165</strain>
    </source>
</reference>
<dbReference type="KEGG" id="iis:EYM_01330"/>
<accession>A0A0U3DXI4</accession>
<feature type="domain" description="Cysteine-rich" evidence="2">
    <location>
        <begin position="142"/>
        <end position="225"/>
    </location>
</feature>
<evidence type="ECO:0000313" key="3">
    <source>
        <dbReference type="EMBL" id="ALU12202.1"/>
    </source>
</evidence>
<protein>
    <recommendedName>
        <fullName evidence="2">Cysteine-rich domain-containing protein</fullName>
    </recommendedName>
</protein>
<evidence type="ECO:0000313" key="4">
    <source>
        <dbReference type="Proteomes" id="UP000060778"/>
    </source>
</evidence>
<dbReference type="GeneID" id="30679677"/>
<dbReference type="OrthoDB" id="144689at2157"/>
<sequence>MLCYYPGCSAKGIGRDMEKAVEAVSRKLGISYKEIDGWGCCGAGMVADLSPLGAAVLANSNLYLAKEQGCEKVFTACGICFNQLIKWNEEAFRNKDLYERTKEVMESKHMDLVKMEVLHFIEILDEKLTEDHVLRPLANLKVALYPGCQAKFGFKAKGKDVFEVMERILRKLGVEIGPRIEFCCGFPVVTYDKPNATRMAHEVVRRSLDSDVIVTLCPFCQYHIDTSVRGKPVVHLHQLVGLALGLSPKDLGLDMHSNKLRI</sequence>
<gene>
    <name evidence="3" type="ORF">EYM_01330</name>
</gene>
<dbReference type="Proteomes" id="UP000060778">
    <property type="component" value="Chromosome"/>
</dbReference>
<keyword evidence="1" id="KW-0560">Oxidoreductase</keyword>
<dbReference type="InterPro" id="IPR051278">
    <property type="entry name" value="HdrB/HdrD_reductase"/>
</dbReference>
<feature type="domain" description="Cysteine-rich" evidence="2">
    <location>
        <begin position="4"/>
        <end position="84"/>
    </location>
</feature>
<dbReference type="Pfam" id="PF02754">
    <property type="entry name" value="CCG"/>
    <property type="match status" value="2"/>
</dbReference>
<dbReference type="PANTHER" id="PTHR42947">
    <property type="entry name" value="COB--COM HETERODISULFIDE REDUCTASE SUBUNIT B 1"/>
    <property type="match status" value="1"/>
</dbReference>
<dbReference type="RefSeq" id="WP_075049315.1">
    <property type="nucleotide sequence ID" value="NZ_CP006867.1"/>
</dbReference>
<evidence type="ECO:0000256" key="1">
    <source>
        <dbReference type="ARBA" id="ARBA00023002"/>
    </source>
</evidence>
<keyword evidence="4" id="KW-1185">Reference proteome</keyword>
<evidence type="ECO:0000259" key="2">
    <source>
        <dbReference type="Pfam" id="PF02754"/>
    </source>
</evidence>
<proteinExistence type="predicted"/>
<name>A0A0U3DXI4_9CREN</name>
<dbReference type="PANTHER" id="PTHR42947:SF1">
    <property type="entry name" value="COB--COM HETERODISULFIDE REDUCTASE SUBUNIT B 1"/>
    <property type="match status" value="1"/>
</dbReference>
<dbReference type="InterPro" id="IPR004017">
    <property type="entry name" value="Cys_rich_dom"/>
</dbReference>
<dbReference type="AlphaFoldDB" id="A0A0U3DXI4"/>
<dbReference type="GO" id="GO:0016491">
    <property type="term" value="F:oxidoreductase activity"/>
    <property type="evidence" value="ECO:0007669"/>
    <property type="project" value="UniProtKB-KW"/>
</dbReference>